<keyword evidence="2" id="KW-1185">Reference proteome</keyword>
<name>A0ABW7F842_9BURK</name>
<evidence type="ECO:0000313" key="1">
    <source>
        <dbReference type="EMBL" id="MFG6432734.1"/>
    </source>
</evidence>
<accession>A0ABW7F842</accession>
<evidence type="ECO:0008006" key="3">
    <source>
        <dbReference type="Google" id="ProtNLM"/>
    </source>
</evidence>
<protein>
    <recommendedName>
        <fullName evidence="3">Sigma-70 family RNA polymerase sigma factor</fullName>
    </recommendedName>
</protein>
<dbReference type="Proteomes" id="UP001606210">
    <property type="component" value="Unassembled WGS sequence"/>
</dbReference>
<sequence>MPNFTVGHESPAWWRQGLVAFLPKAKTLLRSKFPSVRDFHEDLISEAVVAAANALSKEERQGIPESWFGADSPSPEDISRFEGYCFTVLNRRIADHFRQHYQRWASFDDKDPSEEPSEPSQLSFPELIDHRRMLQGIMVAIDELSPSDRNLIREVALGGHQRPMTDRERQRLKTLRASLSATLIRKFGNDAMSLVRAI</sequence>
<reference evidence="1 2" key="1">
    <citation type="submission" date="2024-08" db="EMBL/GenBank/DDBJ databases">
        <authorList>
            <person name="Lu H."/>
        </authorList>
    </citation>
    <scope>NUCLEOTIDE SEQUENCE [LARGE SCALE GENOMIC DNA]</scope>
    <source>
        <strain evidence="1 2">LYH14W</strain>
    </source>
</reference>
<proteinExistence type="predicted"/>
<comment type="caution">
    <text evidence="1">The sequence shown here is derived from an EMBL/GenBank/DDBJ whole genome shotgun (WGS) entry which is preliminary data.</text>
</comment>
<evidence type="ECO:0000313" key="2">
    <source>
        <dbReference type="Proteomes" id="UP001606210"/>
    </source>
</evidence>
<organism evidence="1 2">
    <name type="scientific">Pelomonas parva</name>
    <dbReference type="NCBI Taxonomy" id="3299032"/>
    <lineage>
        <taxon>Bacteria</taxon>
        <taxon>Pseudomonadati</taxon>
        <taxon>Pseudomonadota</taxon>
        <taxon>Betaproteobacteria</taxon>
        <taxon>Burkholderiales</taxon>
        <taxon>Sphaerotilaceae</taxon>
        <taxon>Roseateles</taxon>
    </lineage>
</organism>
<dbReference type="EMBL" id="JBIGHV010000009">
    <property type="protein sequence ID" value="MFG6432734.1"/>
    <property type="molecule type" value="Genomic_DNA"/>
</dbReference>
<dbReference type="RefSeq" id="WP_394482830.1">
    <property type="nucleotide sequence ID" value="NZ_JBIGHV010000009.1"/>
</dbReference>
<gene>
    <name evidence="1" type="ORF">ACG00Y_22660</name>
</gene>